<dbReference type="AlphaFoldDB" id="I2Q707"/>
<protein>
    <recommendedName>
        <fullName evidence="2">Peptidase metallopeptidase domain-containing protein</fullName>
    </recommendedName>
</protein>
<dbReference type="GO" id="GO:0008237">
    <property type="term" value="F:metallopeptidase activity"/>
    <property type="evidence" value="ECO:0007669"/>
    <property type="project" value="InterPro"/>
</dbReference>
<dbReference type="eggNOG" id="COG2931">
    <property type="taxonomic scope" value="Bacteria"/>
</dbReference>
<name>I2Q707_9BACT</name>
<dbReference type="SUPFAM" id="SSF55486">
    <property type="entry name" value="Metalloproteases ('zincins'), catalytic domain"/>
    <property type="match status" value="1"/>
</dbReference>
<evidence type="ECO:0000313" key="1">
    <source>
        <dbReference type="EMBL" id="EIG55563.1"/>
    </source>
</evidence>
<dbReference type="STRING" id="596152.DesU5LDRAFT_3957"/>
<dbReference type="OrthoDB" id="9776599at2"/>
<accession>I2Q707</accession>
<dbReference type="Gene3D" id="3.40.390.10">
    <property type="entry name" value="Collagenase (Catalytic Domain)"/>
    <property type="match status" value="1"/>
</dbReference>
<dbReference type="HOGENOM" id="CLU_815670_0_0_7"/>
<reference evidence="1" key="1">
    <citation type="submission" date="2011-11" db="EMBL/GenBank/DDBJ databases">
        <title>Improved High-Quality Draft sequence of Desulfovibrio sp. U5L.</title>
        <authorList>
            <consortium name="US DOE Joint Genome Institute"/>
            <person name="Lucas S."/>
            <person name="Han J."/>
            <person name="Lapidus A."/>
            <person name="Cheng J.-F."/>
            <person name="Goodwin L."/>
            <person name="Pitluck S."/>
            <person name="Peters L."/>
            <person name="Ovchinnikova G."/>
            <person name="Held B."/>
            <person name="Detter J.C."/>
            <person name="Han C."/>
            <person name="Tapia R."/>
            <person name="Land M."/>
            <person name="Hauser L."/>
            <person name="Kyrpides N."/>
            <person name="Ivanova N."/>
            <person name="Pagani I."/>
            <person name="Gabster J."/>
            <person name="Walker C."/>
            <person name="Stolyar S."/>
            <person name="Stahl D."/>
            <person name="Arkin A."/>
            <person name="Dehal P."/>
            <person name="Hazen T."/>
            <person name="Woyke T."/>
        </authorList>
    </citation>
    <scope>NUCLEOTIDE SEQUENCE [LARGE SCALE GENOMIC DNA]</scope>
    <source>
        <strain evidence="1">U5L</strain>
    </source>
</reference>
<dbReference type="EMBL" id="JH600068">
    <property type="protein sequence ID" value="EIG55563.1"/>
    <property type="molecule type" value="Genomic_DNA"/>
</dbReference>
<gene>
    <name evidence="1" type="ORF">DesU5LDRAFT_3957</name>
</gene>
<dbReference type="InterPro" id="IPR024079">
    <property type="entry name" value="MetalloPept_cat_dom_sf"/>
</dbReference>
<evidence type="ECO:0008006" key="2">
    <source>
        <dbReference type="Google" id="ProtNLM"/>
    </source>
</evidence>
<sequence>MATTYSSLLEYDQSVYFNASQYETNKASYNNTHAVNGLTNWTASSVDAVFQSVGLTPLQHYEKYGAFEDVNPSDLFDTSSYYGSKASQLTATTGTTWTSAQVESVFQQSGIDPITHYALYGASEDVFPTTKFATGKVTYTNADAIAASNDNRVDSLVTTTAWLFEQQTSWNWNDLASTQSNTLYYMFPTSAATVEGQGFSAANLSQFAGFNENQKTGAVEALTELSKITGITFVETTDANRANVYMFASDIGGDTSGLADAGTQKYKITVAVNSTYSTTADLRSGTGDHELIEHELGHALDMKHPFQGSVQLPTEQDNNNYTVMSYTTPSDTWYSVNSSIYGPYDIATLQYMYGTDGLGGNQGFVKVS</sequence>
<proteinExistence type="predicted"/>
<organism evidence="1">
    <name type="scientific">Desulfovibrio sp. U5L</name>
    <dbReference type="NCBI Taxonomy" id="596152"/>
    <lineage>
        <taxon>Bacteria</taxon>
        <taxon>Pseudomonadati</taxon>
        <taxon>Thermodesulfobacteriota</taxon>
        <taxon>Desulfovibrionia</taxon>
        <taxon>Desulfovibrionales</taxon>
        <taxon>Desulfovibrionaceae</taxon>
        <taxon>Desulfovibrio</taxon>
    </lineage>
</organism>